<evidence type="ECO:0000256" key="3">
    <source>
        <dbReference type="ARBA" id="ARBA00022553"/>
    </source>
</evidence>
<dbReference type="InterPro" id="IPR015867">
    <property type="entry name" value="N-reg_PII/ATP_PRibTrfase_C"/>
</dbReference>
<dbReference type="HOGENOM" id="CLU_082268_0_0_5"/>
<dbReference type="EMBL" id="ADVL01000117">
    <property type="protein sequence ID" value="EFH13111.1"/>
    <property type="molecule type" value="Genomic_DNA"/>
</dbReference>
<dbReference type="OrthoDB" id="9802729at2"/>
<organism evidence="11 12">
    <name type="scientific">Pseudoroseomonas cervicalis ATCC 49957</name>
    <dbReference type="NCBI Taxonomy" id="525371"/>
    <lineage>
        <taxon>Bacteria</taxon>
        <taxon>Pseudomonadati</taxon>
        <taxon>Pseudomonadota</taxon>
        <taxon>Alphaproteobacteria</taxon>
        <taxon>Acetobacterales</taxon>
        <taxon>Roseomonadaceae</taxon>
        <taxon>Roseomonas</taxon>
    </lineage>
</organism>
<gene>
    <name evidence="11" type="primary">glnB2</name>
    <name evidence="11" type="ORF">HMPREF0731_0669</name>
</gene>
<dbReference type="GO" id="GO:0030234">
    <property type="term" value="F:enzyme regulator activity"/>
    <property type="evidence" value="ECO:0007669"/>
    <property type="project" value="InterPro"/>
</dbReference>
<evidence type="ECO:0000256" key="6">
    <source>
        <dbReference type="ARBA" id="ARBA00023163"/>
    </source>
</evidence>
<dbReference type="GO" id="GO:0006808">
    <property type="term" value="P:regulation of nitrogen utilization"/>
    <property type="evidence" value="ECO:0007669"/>
    <property type="project" value="InterPro"/>
</dbReference>
<comment type="subunit">
    <text evidence="1">Homotrimer.</text>
</comment>
<keyword evidence="3 9" id="KW-0597">Phosphoprotein</keyword>
<dbReference type="RefSeq" id="WP_007003728.1">
    <property type="nucleotide sequence ID" value="NZ_GG770778.1"/>
</dbReference>
<dbReference type="PROSITE" id="PS51343">
    <property type="entry name" value="PII_GLNB_DOM"/>
    <property type="match status" value="1"/>
</dbReference>
<keyword evidence="5" id="KW-0805">Transcription regulation</keyword>
<reference evidence="11 12" key="1">
    <citation type="submission" date="2010-04" db="EMBL/GenBank/DDBJ databases">
        <authorList>
            <person name="Qin X."/>
            <person name="Bachman B."/>
            <person name="Battles P."/>
            <person name="Bell A."/>
            <person name="Bess C."/>
            <person name="Bickham C."/>
            <person name="Chaboub L."/>
            <person name="Chen D."/>
            <person name="Coyle M."/>
            <person name="Deiros D.R."/>
            <person name="Dinh H."/>
            <person name="Forbes L."/>
            <person name="Fowler G."/>
            <person name="Francisco L."/>
            <person name="Fu Q."/>
            <person name="Gubbala S."/>
            <person name="Hale W."/>
            <person name="Han Y."/>
            <person name="Hemphill L."/>
            <person name="Highlander S.K."/>
            <person name="Hirani K."/>
            <person name="Hogues M."/>
            <person name="Jackson L."/>
            <person name="Jakkamsetti A."/>
            <person name="Javaid M."/>
            <person name="Jiang H."/>
            <person name="Korchina V."/>
            <person name="Kovar C."/>
            <person name="Lara F."/>
            <person name="Lee S."/>
            <person name="Mata R."/>
            <person name="Mathew T."/>
            <person name="Moen C."/>
            <person name="Morales K."/>
            <person name="Munidasa M."/>
            <person name="Nazareth L."/>
            <person name="Ngo R."/>
            <person name="Nguyen L."/>
            <person name="Okwuonu G."/>
            <person name="Ongeri F."/>
            <person name="Patil S."/>
            <person name="Petrosino J."/>
            <person name="Pham C."/>
            <person name="Pham P."/>
            <person name="Pu L.-L."/>
            <person name="Puazo M."/>
            <person name="Raj R."/>
            <person name="Reid J."/>
            <person name="Rouhana J."/>
            <person name="Saada N."/>
            <person name="Shang Y."/>
            <person name="Simmons D."/>
            <person name="Thornton R."/>
            <person name="Warren J."/>
            <person name="Weissenberger G."/>
            <person name="Zhang J."/>
            <person name="Zhang L."/>
            <person name="Zhou C."/>
            <person name="Zhu D."/>
            <person name="Muzny D."/>
            <person name="Worley K."/>
            <person name="Gibbs R."/>
        </authorList>
    </citation>
    <scope>NUCLEOTIDE SEQUENCE [LARGE SCALE GENOMIC DNA]</scope>
    <source>
        <strain evidence="11 12">ATCC 49957</strain>
    </source>
</reference>
<dbReference type="Gene3D" id="3.30.70.120">
    <property type="match status" value="1"/>
</dbReference>
<dbReference type="SUPFAM" id="SSF54913">
    <property type="entry name" value="GlnB-like"/>
    <property type="match status" value="1"/>
</dbReference>
<dbReference type="InterPro" id="IPR002332">
    <property type="entry name" value="N-reg_PII_urydylation_site"/>
</dbReference>
<keyword evidence="4" id="KW-0547">Nucleotide-binding</keyword>
<evidence type="ECO:0000313" key="12">
    <source>
        <dbReference type="Proteomes" id="UP000005324"/>
    </source>
</evidence>
<dbReference type="FunFam" id="3.30.70.120:FF:000001">
    <property type="entry name" value="Nitrogen regulatory protein P-II"/>
    <property type="match status" value="1"/>
</dbReference>
<evidence type="ECO:0000256" key="1">
    <source>
        <dbReference type="ARBA" id="ARBA00011233"/>
    </source>
</evidence>
<evidence type="ECO:0000256" key="2">
    <source>
        <dbReference type="ARBA" id="ARBA00015681"/>
    </source>
</evidence>
<dbReference type="GO" id="GO:0005524">
    <property type="term" value="F:ATP binding"/>
    <property type="evidence" value="ECO:0007669"/>
    <property type="project" value="TreeGrafter"/>
</dbReference>
<dbReference type="Pfam" id="PF00543">
    <property type="entry name" value="P-II"/>
    <property type="match status" value="1"/>
</dbReference>
<keyword evidence="12" id="KW-1185">Reference proteome</keyword>
<evidence type="ECO:0000256" key="8">
    <source>
        <dbReference type="PIRSR" id="PIRSR039144-50"/>
    </source>
</evidence>
<keyword evidence="7" id="KW-0535">Nitrogen fixation</keyword>
<dbReference type="SMART" id="SM00938">
    <property type="entry name" value="P-II"/>
    <property type="match status" value="1"/>
</dbReference>
<evidence type="ECO:0000256" key="5">
    <source>
        <dbReference type="ARBA" id="ARBA00023015"/>
    </source>
</evidence>
<dbReference type="PROSITE" id="PS00496">
    <property type="entry name" value="PII_GLNB_UMP"/>
    <property type="match status" value="1"/>
</dbReference>
<dbReference type="InterPro" id="IPR017918">
    <property type="entry name" value="N-reg_PII_CS"/>
</dbReference>
<dbReference type="PANTHER" id="PTHR30115">
    <property type="entry name" value="NITROGEN REGULATORY PROTEIN P-II"/>
    <property type="match status" value="1"/>
</dbReference>
<dbReference type="PRINTS" id="PR00340">
    <property type="entry name" value="PIIGLNB"/>
</dbReference>
<sequence>MKLVMAVIKPFKLDEVREALTPLGVQGLTVTEVKGFGRQKGQTEIYRGAEYHVSFLPKLKIEVAVPSDLVDAVVEAIASTARTGKIGDGKIFVLDVERALRIRTGETDASAL</sequence>
<dbReference type="PANTHER" id="PTHR30115:SF11">
    <property type="entry name" value="NITROGEN REGULATORY PROTEIN P-II HOMOLOG"/>
    <property type="match status" value="1"/>
</dbReference>
<evidence type="ECO:0000256" key="7">
    <source>
        <dbReference type="ARBA" id="ARBA00023231"/>
    </source>
</evidence>
<dbReference type="PIRSF" id="PIRSF039144">
    <property type="entry name" value="GlnB"/>
    <property type="match status" value="1"/>
</dbReference>
<protein>
    <recommendedName>
        <fullName evidence="2">Nitrogen regulatory protein P-II</fullName>
    </recommendedName>
</protein>
<evidence type="ECO:0000256" key="10">
    <source>
        <dbReference type="RuleBase" id="RU003936"/>
    </source>
</evidence>
<name>D5RHV9_9PROT</name>
<dbReference type="InterPro" id="IPR011322">
    <property type="entry name" value="N-reg_PII-like_a/b"/>
</dbReference>
<evidence type="ECO:0000313" key="11">
    <source>
        <dbReference type="EMBL" id="EFH13111.1"/>
    </source>
</evidence>
<evidence type="ECO:0000256" key="9">
    <source>
        <dbReference type="PIRSR" id="PIRSR602187-50"/>
    </source>
</evidence>
<dbReference type="InterPro" id="IPR002187">
    <property type="entry name" value="N-reg_PII"/>
</dbReference>
<dbReference type="GO" id="GO:0005829">
    <property type="term" value="C:cytosol"/>
    <property type="evidence" value="ECO:0007669"/>
    <property type="project" value="TreeGrafter"/>
</dbReference>
<feature type="modified residue" description="O-UMP-tyrosine" evidence="8">
    <location>
        <position position="51"/>
    </location>
</feature>
<dbReference type="PROSITE" id="PS00638">
    <property type="entry name" value="PII_GLNB_CTER"/>
    <property type="match status" value="1"/>
</dbReference>
<accession>D5RHV9</accession>
<comment type="caution">
    <text evidence="11">The sequence shown here is derived from an EMBL/GenBank/DDBJ whole genome shotgun (WGS) entry which is preliminary data.</text>
</comment>
<dbReference type="Proteomes" id="UP000005324">
    <property type="component" value="Unassembled WGS sequence"/>
</dbReference>
<dbReference type="AlphaFoldDB" id="D5RHV9"/>
<evidence type="ECO:0000256" key="4">
    <source>
        <dbReference type="ARBA" id="ARBA00022741"/>
    </source>
</evidence>
<comment type="similarity">
    <text evidence="10">Belongs to the P(II) protein family.</text>
</comment>
<keyword evidence="6" id="KW-0804">Transcription</keyword>
<proteinExistence type="inferred from homology"/>